<keyword evidence="4" id="KW-1003">Cell membrane</keyword>
<evidence type="ECO:0000256" key="2">
    <source>
        <dbReference type="ARBA" id="ARBA00007069"/>
    </source>
</evidence>
<dbReference type="SUPFAM" id="SSF161098">
    <property type="entry name" value="MetI-like"/>
    <property type="match status" value="1"/>
</dbReference>
<feature type="transmembrane region" description="Helical" evidence="9">
    <location>
        <begin position="225"/>
        <end position="246"/>
    </location>
</feature>
<organism evidence="12 13">
    <name type="scientific">Formicincola oecophyllae</name>
    <dbReference type="NCBI Taxonomy" id="2558361"/>
    <lineage>
        <taxon>Bacteria</taxon>
        <taxon>Pseudomonadati</taxon>
        <taxon>Pseudomonadota</taxon>
        <taxon>Alphaproteobacteria</taxon>
        <taxon>Acetobacterales</taxon>
        <taxon>Acetobacteraceae</taxon>
        <taxon>Formicincola</taxon>
    </lineage>
</organism>
<evidence type="ECO:0000256" key="10">
    <source>
        <dbReference type="RuleBase" id="RU363054"/>
    </source>
</evidence>
<comment type="function">
    <text evidence="10">Part of the binding-protein-dependent transport system for phosphate; probably responsible for the translocation of the substrate across the membrane.</text>
</comment>
<gene>
    <name evidence="12" type="primary">pstC</name>
    <name evidence="12" type="ORF">E3E12_03795</name>
</gene>
<evidence type="ECO:0000256" key="9">
    <source>
        <dbReference type="RuleBase" id="RU363032"/>
    </source>
</evidence>
<dbReference type="PANTHER" id="PTHR30425:SF1">
    <property type="entry name" value="PHOSPHATE TRANSPORT SYSTEM PERMEASE PROTEIN PSTC"/>
    <property type="match status" value="1"/>
</dbReference>
<dbReference type="Gene3D" id="1.10.3720.10">
    <property type="entry name" value="MetI-like"/>
    <property type="match status" value="1"/>
</dbReference>
<dbReference type="NCBIfam" id="TIGR02138">
    <property type="entry name" value="phosphate_pstC"/>
    <property type="match status" value="1"/>
</dbReference>
<feature type="transmembrane region" description="Helical" evidence="9">
    <location>
        <begin position="37"/>
        <end position="60"/>
    </location>
</feature>
<evidence type="ECO:0000256" key="6">
    <source>
        <dbReference type="ARBA" id="ARBA00022692"/>
    </source>
</evidence>
<dbReference type="Pfam" id="PF00528">
    <property type="entry name" value="BPD_transp_1"/>
    <property type="match status" value="1"/>
</dbReference>
<protein>
    <recommendedName>
        <fullName evidence="10">Phosphate transport system permease protein</fullName>
    </recommendedName>
</protein>
<dbReference type="OrthoDB" id="9785113at2"/>
<feature type="transmembrane region" description="Helical" evidence="9">
    <location>
        <begin position="123"/>
        <end position="149"/>
    </location>
</feature>
<dbReference type="InterPro" id="IPR000515">
    <property type="entry name" value="MetI-like"/>
</dbReference>
<comment type="similarity">
    <text evidence="2 10">Belongs to the binding-protein-dependent transport system permease family. CysTW subfamily.</text>
</comment>
<keyword evidence="13" id="KW-1185">Reference proteome</keyword>
<dbReference type="GO" id="GO:0005886">
    <property type="term" value="C:plasma membrane"/>
    <property type="evidence" value="ECO:0007669"/>
    <property type="project" value="UniProtKB-SubCell"/>
</dbReference>
<keyword evidence="5 10" id="KW-0592">Phosphate transport</keyword>
<evidence type="ECO:0000256" key="1">
    <source>
        <dbReference type="ARBA" id="ARBA00004651"/>
    </source>
</evidence>
<evidence type="ECO:0000313" key="13">
    <source>
        <dbReference type="Proteomes" id="UP000318709"/>
    </source>
</evidence>
<reference evidence="12 13" key="1">
    <citation type="submission" date="2019-03" db="EMBL/GenBank/DDBJ databases">
        <title>The complete genome sequence of Swingsia_sp. F3b2 LMG30590(T).</title>
        <authorList>
            <person name="Chua K.-O."/>
            <person name="Chan K.-G."/>
            <person name="See-Too W.-S."/>
        </authorList>
    </citation>
    <scope>NUCLEOTIDE SEQUENCE [LARGE SCALE GENOMIC DNA]</scope>
    <source>
        <strain evidence="12 13">F3b2</strain>
    </source>
</reference>
<sequence>MATATPSTPPPKRSALTSGPGLAGWIENGFRGGVTSCALLVAALLGALALMLAMGGWNAFRTFGPAFLVDGAWDPVAGHYGALAPLLGTVLSSVLALLIAVPLAFGTAFWLTTIAPRRLSKPIAMAVQLLAAVPSIIFGMWGFFMIVPFMARHVQPWLDIHLAHVPLLGALTGGAAFGLGLMTTALVLALMVAPFVTAVMCDVFNAVPPMMVESAYGLGATRWEVIRFIILPWCRNGLIGALVLGMGRALGETIAVTFVIGNVTAVGWSLFAPRSTAASLIALQFPESPAGSLGLSALLALGFILMALSCGSLVMARLLTKEAK</sequence>
<dbReference type="InterPro" id="IPR011864">
    <property type="entry name" value="Phosphate_PstC"/>
</dbReference>
<evidence type="ECO:0000259" key="11">
    <source>
        <dbReference type="PROSITE" id="PS50928"/>
    </source>
</evidence>
<keyword evidence="8 9" id="KW-0472">Membrane</keyword>
<comment type="subcellular location">
    <subcellularLocation>
        <location evidence="10">Cell inner membrane</location>
        <topology evidence="10">Multi-pass membrane protein</topology>
    </subcellularLocation>
    <subcellularLocation>
        <location evidence="1 9">Cell membrane</location>
        <topology evidence="1 9">Multi-pass membrane protein</topology>
    </subcellularLocation>
</comment>
<evidence type="ECO:0000256" key="5">
    <source>
        <dbReference type="ARBA" id="ARBA00022592"/>
    </source>
</evidence>
<dbReference type="RefSeq" id="WP_141443163.1">
    <property type="nucleotide sequence ID" value="NZ_CP038231.1"/>
</dbReference>
<feature type="transmembrane region" description="Helical" evidence="9">
    <location>
        <begin position="80"/>
        <end position="111"/>
    </location>
</feature>
<dbReference type="AlphaFoldDB" id="A0A4Y6UAJ3"/>
<dbReference type="InterPro" id="IPR051124">
    <property type="entry name" value="Phosphate_Transport_Permease"/>
</dbReference>
<keyword evidence="6 9" id="KW-0812">Transmembrane</keyword>
<evidence type="ECO:0000256" key="3">
    <source>
        <dbReference type="ARBA" id="ARBA00022448"/>
    </source>
</evidence>
<evidence type="ECO:0000313" key="12">
    <source>
        <dbReference type="EMBL" id="QDH13467.1"/>
    </source>
</evidence>
<keyword evidence="10" id="KW-0997">Cell inner membrane</keyword>
<dbReference type="PANTHER" id="PTHR30425">
    <property type="entry name" value="PHOSPHATE TRANSPORT SYSTEM PERMEASE PROTEIN PST"/>
    <property type="match status" value="1"/>
</dbReference>
<dbReference type="InterPro" id="IPR035906">
    <property type="entry name" value="MetI-like_sf"/>
</dbReference>
<feature type="domain" description="ABC transmembrane type-1" evidence="11">
    <location>
        <begin position="86"/>
        <end position="314"/>
    </location>
</feature>
<dbReference type="PROSITE" id="PS50928">
    <property type="entry name" value="ABC_TM1"/>
    <property type="match status" value="1"/>
</dbReference>
<evidence type="ECO:0000256" key="7">
    <source>
        <dbReference type="ARBA" id="ARBA00022989"/>
    </source>
</evidence>
<keyword evidence="7 9" id="KW-1133">Transmembrane helix</keyword>
<keyword evidence="3 9" id="KW-0813">Transport</keyword>
<dbReference type="GO" id="GO:0005315">
    <property type="term" value="F:phosphate transmembrane transporter activity"/>
    <property type="evidence" value="ECO:0007669"/>
    <property type="project" value="InterPro"/>
</dbReference>
<evidence type="ECO:0000256" key="4">
    <source>
        <dbReference type="ARBA" id="ARBA00022475"/>
    </source>
</evidence>
<feature type="transmembrane region" description="Helical" evidence="9">
    <location>
        <begin position="253"/>
        <end position="273"/>
    </location>
</feature>
<name>A0A4Y6UAJ3_9PROT</name>
<dbReference type="EMBL" id="CP038231">
    <property type="protein sequence ID" value="QDH13467.1"/>
    <property type="molecule type" value="Genomic_DNA"/>
</dbReference>
<dbReference type="KEGG" id="swf:E3E12_03795"/>
<feature type="transmembrane region" description="Helical" evidence="9">
    <location>
        <begin position="186"/>
        <end position="205"/>
    </location>
</feature>
<feature type="transmembrane region" description="Helical" evidence="9">
    <location>
        <begin position="161"/>
        <end position="179"/>
    </location>
</feature>
<dbReference type="GO" id="GO:0006817">
    <property type="term" value="P:phosphate ion transport"/>
    <property type="evidence" value="ECO:0007669"/>
    <property type="project" value="UniProtKB-KW"/>
</dbReference>
<accession>A0A4Y6UAJ3</accession>
<dbReference type="CDD" id="cd06261">
    <property type="entry name" value="TM_PBP2"/>
    <property type="match status" value="1"/>
</dbReference>
<dbReference type="Proteomes" id="UP000318709">
    <property type="component" value="Chromosome"/>
</dbReference>
<proteinExistence type="inferred from homology"/>
<feature type="transmembrane region" description="Helical" evidence="9">
    <location>
        <begin position="293"/>
        <end position="319"/>
    </location>
</feature>
<evidence type="ECO:0000256" key="8">
    <source>
        <dbReference type="ARBA" id="ARBA00023136"/>
    </source>
</evidence>